<evidence type="ECO:0000256" key="2">
    <source>
        <dbReference type="ARBA" id="ARBA00022679"/>
    </source>
</evidence>
<proteinExistence type="inferred from homology"/>
<evidence type="ECO:0000256" key="1">
    <source>
        <dbReference type="ARBA" id="ARBA00022516"/>
    </source>
</evidence>
<dbReference type="SUPFAM" id="SSF56214">
    <property type="entry name" value="4'-phosphopantetheinyl transferase"/>
    <property type="match status" value="1"/>
</dbReference>
<dbReference type="Pfam" id="PF01648">
    <property type="entry name" value="ACPS"/>
    <property type="match status" value="1"/>
</dbReference>
<evidence type="ECO:0000259" key="9">
    <source>
        <dbReference type="Pfam" id="PF01648"/>
    </source>
</evidence>
<comment type="cofactor">
    <cofactor evidence="8">
        <name>Mg(2+)</name>
        <dbReference type="ChEBI" id="CHEBI:18420"/>
    </cofactor>
</comment>
<dbReference type="GO" id="GO:0000287">
    <property type="term" value="F:magnesium ion binding"/>
    <property type="evidence" value="ECO:0007669"/>
    <property type="project" value="UniProtKB-UniRule"/>
</dbReference>
<keyword evidence="4 8" id="KW-0276">Fatty acid metabolism</keyword>
<evidence type="ECO:0000256" key="8">
    <source>
        <dbReference type="HAMAP-Rule" id="MF_00101"/>
    </source>
</evidence>
<keyword evidence="2 8" id="KW-0808">Transferase</keyword>
<keyword evidence="11" id="KW-1185">Reference proteome</keyword>
<organism evidence="10 11">
    <name type="scientific">Longicatena caecimuris</name>
    <dbReference type="NCBI Taxonomy" id="1796635"/>
    <lineage>
        <taxon>Bacteria</taxon>
        <taxon>Bacillati</taxon>
        <taxon>Bacillota</taxon>
        <taxon>Erysipelotrichia</taxon>
        <taxon>Erysipelotrichales</taxon>
        <taxon>Erysipelotrichaceae</taxon>
        <taxon>Longicatena</taxon>
    </lineage>
</organism>
<dbReference type="InterPro" id="IPR004568">
    <property type="entry name" value="Ppantetheine-prot_Trfase_dom"/>
</dbReference>
<comment type="function">
    <text evidence="8">Transfers the 4'-phosphopantetheine moiety from coenzyme A to a Ser of acyl-carrier-protein.</text>
</comment>
<sequence>MIIGIGCDIVDIYRVANAMEKGHMQRILTQKEQACCAHMQSKRKAEWIAGRFAGKEAIYKALSAHCNVPLCDIEILSDAHGAPYCTMETYDIQISIAHEHDYAIAYAIVQSKEMDDSCL</sequence>
<feature type="domain" description="4'-phosphopantetheinyl transferase" evidence="9">
    <location>
        <begin position="4"/>
        <end position="107"/>
    </location>
</feature>
<comment type="catalytic activity">
    <reaction evidence="8">
        <text>apo-[ACP] + CoA = holo-[ACP] + adenosine 3',5'-bisphosphate + H(+)</text>
        <dbReference type="Rhea" id="RHEA:12068"/>
        <dbReference type="Rhea" id="RHEA-COMP:9685"/>
        <dbReference type="Rhea" id="RHEA-COMP:9690"/>
        <dbReference type="ChEBI" id="CHEBI:15378"/>
        <dbReference type="ChEBI" id="CHEBI:29999"/>
        <dbReference type="ChEBI" id="CHEBI:57287"/>
        <dbReference type="ChEBI" id="CHEBI:58343"/>
        <dbReference type="ChEBI" id="CHEBI:64479"/>
        <dbReference type="EC" id="2.7.8.7"/>
    </reaction>
</comment>
<dbReference type="EC" id="2.7.8.7" evidence="8"/>
<dbReference type="HAMAP" id="MF_00101">
    <property type="entry name" value="AcpS"/>
    <property type="match status" value="1"/>
</dbReference>
<feature type="binding site" evidence="8">
    <location>
        <position position="56"/>
    </location>
    <ligand>
        <name>Mg(2+)</name>
        <dbReference type="ChEBI" id="CHEBI:18420"/>
    </ligand>
</feature>
<dbReference type="GO" id="GO:0008897">
    <property type="term" value="F:holo-[acyl-carrier-protein] synthase activity"/>
    <property type="evidence" value="ECO:0007669"/>
    <property type="project" value="UniProtKB-UniRule"/>
</dbReference>
<name>A0A4R3TN45_9FIRM</name>
<dbReference type="Gene3D" id="3.90.470.20">
    <property type="entry name" value="4'-phosphopantetheinyl transferase domain"/>
    <property type="match status" value="1"/>
</dbReference>
<dbReference type="RefSeq" id="WP_132223667.1">
    <property type="nucleotide sequence ID" value="NZ_JANKBG010000002.1"/>
</dbReference>
<comment type="caution">
    <text evidence="10">The sequence shown here is derived from an EMBL/GenBank/DDBJ whole genome shotgun (WGS) entry which is preliminary data.</text>
</comment>
<dbReference type="NCBIfam" id="TIGR00556">
    <property type="entry name" value="pantethn_trn"/>
    <property type="match status" value="1"/>
</dbReference>
<keyword evidence="5 8" id="KW-0460">Magnesium</keyword>
<dbReference type="InterPro" id="IPR037143">
    <property type="entry name" value="4-PPantetheinyl_Trfase_dom_sf"/>
</dbReference>
<keyword evidence="7 8" id="KW-0275">Fatty acid biosynthesis</keyword>
<dbReference type="NCBIfam" id="TIGR00516">
    <property type="entry name" value="acpS"/>
    <property type="match status" value="1"/>
</dbReference>
<dbReference type="EMBL" id="SMBP01000002">
    <property type="protein sequence ID" value="TCU63113.1"/>
    <property type="molecule type" value="Genomic_DNA"/>
</dbReference>
<evidence type="ECO:0000313" key="11">
    <source>
        <dbReference type="Proteomes" id="UP000295773"/>
    </source>
</evidence>
<dbReference type="GO" id="GO:0005737">
    <property type="term" value="C:cytoplasm"/>
    <property type="evidence" value="ECO:0007669"/>
    <property type="project" value="UniProtKB-SubCell"/>
</dbReference>
<dbReference type="GO" id="GO:0006633">
    <property type="term" value="P:fatty acid biosynthetic process"/>
    <property type="evidence" value="ECO:0007669"/>
    <property type="project" value="UniProtKB-UniRule"/>
</dbReference>
<keyword evidence="8" id="KW-0963">Cytoplasm</keyword>
<dbReference type="AlphaFoldDB" id="A0A4R3TN45"/>
<dbReference type="InterPro" id="IPR002582">
    <property type="entry name" value="ACPS"/>
</dbReference>
<dbReference type="InterPro" id="IPR008278">
    <property type="entry name" value="4-PPantetheinyl_Trfase_dom"/>
</dbReference>
<accession>A0A4R3TN45</accession>
<evidence type="ECO:0000256" key="4">
    <source>
        <dbReference type="ARBA" id="ARBA00022832"/>
    </source>
</evidence>
<keyword evidence="1 8" id="KW-0444">Lipid biosynthesis</keyword>
<protein>
    <recommendedName>
        <fullName evidence="8">Holo-[acyl-carrier-protein] synthase</fullName>
        <shortName evidence="8">Holo-ACP synthase</shortName>
        <ecNumber evidence="8">2.7.8.7</ecNumber>
    </recommendedName>
    <alternativeName>
        <fullName evidence="8">4'-phosphopantetheinyl transferase AcpS</fullName>
    </alternativeName>
</protein>
<evidence type="ECO:0000313" key="10">
    <source>
        <dbReference type="EMBL" id="TCU63113.1"/>
    </source>
</evidence>
<gene>
    <name evidence="8" type="primary">acpS</name>
    <name evidence="10" type="ORF">EDD61_102116</name>
</gene>
<evidence type="ECO:0000256" key="5">
    <source>
        <dbReference type="ARBA" id="ARBA00022842"/>
    </source>
</evidence>
<evidence type="ECO:0000256" key="7">
    <source>
        <dbReference type="ARBA" id="ARBA00023160"/>
    </source>
</evidence>
<keyword evidence="3 8" id="KW-0479">Metal-binding</keyword>
<comment type="subcellular location">
    <subcellularLocation>
        <location evidence="8">Cytoplasm</location>
    </subcellularLocation>
</comment>
<comment type="similarity">
    <text evidence="8">Belongs to the P-Pant transferase superfamily. AcpS family.</text>
</comment>
<feature type="binding site" evidence="8">
    <location>
        <position position="8"/>
    </location>
    <ligand>
        <name>Mg(2+)</name>
        <dbReference type="ChEBI" id="CHEBI:18420"/>
    </ligand>
</feature>
<evidence type="ECO:0000256" key="6">
    <source>
        <dbReference type="ARBA" id="ARBA00023098"/>
    </source>
</evidence>
<evidence type="ECO:0000256" key="3">
    <source>
        <dbReference type="ARBA" id="ARBA00022723"/>
    </source>
</evidence>
<keyword evidence="6 8" id="KW-0443">Lipid metabolism</keyword>
<reference evidence="10 11" key="1">
    <citation type="submission" date="2019-03" db="EMBL/GenBank/DDBJ databases">
        <title>Genomic Encyclopedia of Type Strains, Phase IV (KMG-IV): sequencing the most valuable type-strain genomes for metagenomic binning, comparative biology and taxonomic classification.</title>
        <authorList>
            <person name="Goeker M."/>
        </authorList>
    </citation>
    <scope>NUCLEOTIDE SEQUENCE [LARGE SCALE GENOMIC DNA]</scope>
    <source>
        <strain evidence="10 11">DSM 29481</strain>
    </source>
</reference>
<dbReference type="Proteomes" id="UP000295773">
    <property type="component" value="Unassembled WGS sequence"/>
</dbReference>